<dbReference type="AlphaFoldDB" id="A0A838XBG0"/>
<sequence length="315" mass="32917">MDHIRHIGAAAAVAVVVTALAGGAVVVAQERDGVRNRSESTVVAPAAAKPALRLSATPRTVDAGKVITFRVRTSTKHPRSVRLQRWDARRKVWRNAAKRTVRASATIRLKPATGSVRYRAVAPRVKHRSGGRTHVHATARTKTLVVTARAVKRTVPSRPATLTADEKTLLTAVRSARTTYARPGIQGAADRGAEACLTASARRHSAWMASLGRAVDPGSAEHRAAARPLPVADCPGRTVTTVTRAVGGSTAAAAVQGSVDAWLSSPYGETGRLLSACHDAPGFEYGIAAPVVGDTRWLTVLVASDTSATTGSGAC</sequence>
<organism evidence="1 2">
    <name type="scientific">Aeromicrobium phoceense</name>
    <dbReference type="NCBI Taxonomy" id="2754045"/>
    <lineage>
        <taxon>Bacteria</taxon>
        <taxon>Bacillati</taxon>
        <taxon>Actinomycetota</taxon>
        <taxon>Actinomycetes</taxon>
        <taxon>Propionibacteriales</taxon>
        <taxon>Nocardioidaceae</taxon>
        <taxon>Aeromicrobium</taxon>
    </lineage>
</organism>
<comment type="caution">
    <text evidence="1">The sequence shown here is derived from an EMBL/GenBank/DDBJ whole genome shotgun (WGS) entry which is preliminary data.</text>
</comment>
<dbReference type="Proteomes" id="UP000550354">
    <property type="component" value="Unassembled WGS sequence"/>
</dbReference>
<evidence type="ECO:0000313" key="2">
    <source>
        <dbReference type="Proteomes" id="UP000550354"/>
    </source>
</evidence>
<gene>
    <name evidence="1" type="ORF">H1W00_01595</name>
</gene>
<evidence type="ECO:0000313" key="1">
    <source>
        <dbReference type="EMBL" id="MBA4607167.1"/>
    </source>
</evidence>
<dbReference type="EMBL" id="JACEOG010000001">
    <property type="protein sequence ID" value="MBA4607167.1"/>
    <property type="molecule type" value="Genomic_DNA"/>
</dbReference>
<reference evidence="1 2" key="1">
    <citation type="submission" date="2020-07" db="EMBL/GenBank/DDBJ databases">
        <title>Draft genome and description of Aeromicrobium phoceense strain Marseille-Q0843 isolated from healthy skin swab.</title>
        <authorList>
            <person name="Boxberger M."/>
            <person name="La Scola B."/>
        </authorList>
    </citation>
    <scope>NUCLEOTIDE SEQUENCE [LARGE SCALE GENOMIC DNA]</scope>
    <source>
        <strain evidence="1 2">Marseille-Q0843</strain>
    </source>
</reference>
<name>A0A838XBG0_9ACTN</name>
<proteinExistence type="predicted"/>
<keyword evidence="2" id="KW-1185">Reference proteome</keyword>
<accession>A0A838XBG0</accession>
<protein>
    <submittedName>
        <fullName evidence="1">Uncharacterized protein</fullName>
    </submittedName>
</protein>
<dbReference type="RefSeq" id="WP_181753046.1">
    <property type="nucleotide sequence ID" value="NZ_JACEOG010000001.1"/>
</dbReference>